<name>A0ABT1L5G2_9GAMM</name>
<dbReference type="InterPro" id="IPR036737">
    <property type="entry name" value="OmpA-like_sf"/>
</dbReference>
<evidence type="ECO:0000313" key="3">
    <source>
        <dbReference type="EMBL" id="MCP8352103.1"/>
    </source>
</evidence>
<keyword evidence="1" id="KW-0472">Membrane</keyword>
<evidence type="ECO:0000313" key="4">
    <source>
        <dbReference type="Proteomes" id="UP001320768"/>
    </source>
</evidence>
<dbReference type="Pfam" id="PF00691">
    <property type="entry name" value="OmpA"/>
    <property type="match status" value="1"/>
</dbReference>
<comment type="caution">
    <text evidence="3">The sequence shown here is derived from an EMBL/GenBank/DDBJ whole genome shotgun (WGS) entry which is preliminary data.</text>
</comment>
<feature type="domain" description="OmpA-like" evidence="2">
    <location>
        <begin position="41"/>
        <end position="155"/>
    </location>
</feature>
<evidence type="ECO:0000259" key="2">
    <source>
        <dbReference type="PROSITE" id="PS51123"/>
    </source>
</evidence>
<sequence>MPVMKARFYLILSVLALLAGCGGGRKSALTYEDYASTSYSVDGARLLLNANSIFESDRVTLKPEAVSILRALFAQVNREYFTHINIFSHCDDALTEESAQNITSYQAQVIAGYLWFRGIPSSDIEFKGRGFSEPIADLNTPESRYVNQRIEILLS</sequence>
<dbReference type="InterPro" id="IPR050330">
    <property type="entry name" value="Bact_OuterMem_StrucFunc"/>
</dbReference>
<organism evidence="3 4">
    <name type="scientific">Candidatus Synchoanobacter obligatus</name>
    <dbReference type="NCBI Taxonomy" id="2919597"/>
    <lineage>
        <taxon>Bacteria</taxon>
        <taxon>Pseudomonadati</taxon>
        <taxon>Pseudomonadota</taxon>
        <taxon>Gammaproteobacteria</taxon>
        <taxon>Candidatus Comchoanobacterales</taxon>
        <taxon>Candidatus Comchoanobacteraceae</taxon>
        <taxon>Candidatus Synchoanobacter</taxon>
    </lineage>
</organism>
<dbReference type="CDD" id="cd07185">
    <property type="entry name" value="OmpA_C-like"/>
    <property type="match status" value="1"/>
</dbReference>
<dbReference type="PANTHER" id="PTHR30329:SF21">
    <property type="entry name" value="LIPOPROTEIN YIAD-RELATED"/>
    <property type="match status" value="1"/>
</dbReference>
<dbReference type="SUPFAM" id="SSF103088">
    <property type="entry name" value="OmpA-like"/>
    <property type="match status" value="1"/>
</dbReference>
<dbReference type="PROSITE" id="PS51257">
    <property type="entry name" value="PROKAR_LIPOPROTEIN"/>
    <property type="match status" value="1"/>
</dbReference>
<reference evidence="3 4" key="1">
    <citation type="journal article" date="2022" name="Nat. Microbiol.">
        <title>The microbiome of a bacterivorous marine choanoflagellate contains a resource-demanding obligate bacterial associate.</title>
        <authorList>
            <person name="Needham D.M."/>
            <person name="Poirier C."/>
            <person name="Bachy C."/>
            <person name="George E.E."/>
            <person name="Wilken S."/>
            <person name="Yung C.C.M."/>
            <person name="Limardo A.J."/>
            <person name="Morando M."/>
            <person name="Sudek L."/>
            <person name="Malmstrom R.R."/>
            <person name="Keeling P.J."/>
            <person name="Santoro A.E."/>
            <person name="Worden A.Z."/>
        </authorList>
    </citation>
    <scope>NUCLEOTIDE SEQUENCE [LARGE SCALE GENOMIC DNA]</scope>
    <source>
        <strain evidence="3 4">Comchoano-2</strain>
    </source>
</reference>
<gene>
    <name evidence="3" type="ORF">MKS91_02230</name>
</gene>
<dbReference type="PANTHER" id="PTHR30329">
    <property type="entry name" value="STATOR ELEMENT OF FLAGELLAR MOTOR COMPLEX"/>
    <property type="match status" value="1"/>
</dbReference>
<dbReference type="Gene3D" id="3.30.1330.60">
    <property type="entry name" value="OmpA-like domain"/>
    <property type="match status" value="1"/>
</dbReference>
<dbReference type="PROSITE" id="PS51123">
    <property type="entry name" value="OMPA_2"/>
    <property type="match status" value="1"/>
</dbReference>
<accession>A0ABT1L5G2</accession>
<dbReference type="Proteomes" id="UP001320768">
    <property type="component" value="Unassembled WGS sequence"/>
</dbReference>
<dbReference type="InterPro" id="IPR006665">
    <property type="entry name" value="OmpA-like"/>
</dbReference>
<dbReference type="EMBL" id="JAKUDN010000002">
    <property type="protein sequence ID" value="MCP8352103.1"/>
    <property type="molecule type" value="Genomic_DNA"/>
</dbReference>
<dbReference type="RefSeq" id="WP_258569213.1">
    <property type="nucleotide sequence ID" value="NZ_JAKUDN010000002.1"/>
</dbReference>
<protein>
    <submittedName>
        <fullName evidence="3">OmpA family protein</fullName>
    </submittedName>
</protein>
<proteinExistence type="predicted"/>
<evidence type="ECO:0000256" key="1">
    <source>
        <dbReference type="PROSITE-ProRule" id="PRU00473"/>
    </source>
</evidence>
<keyword evidence="4" id="KW-1185">Reference proteome</keyword>